<dbReference type="Proteomes" id="UP000324974">
    <property type="component" value="Chromosome"/>
</dbReference>
<evidence type="ECO:0000313" key="3">
    <source>
        <dbReference type="EMBL" id="QEL20203.1"/>
    </source>
</evidence>
<evidence type="ECO:0000256" key="2">
    <source>
        <dbReference type="SAM" id="SignalP"/>
    </source>
</evidence>
<dbReference type="EMBL" id="CP042425">
    <property type="protein sequence ID" value="QEL20203.1"/>
    <property type="molecule type" value="Genomic_DNA"/>
</dbReference>
<name>A0A5C1AQ70_9BACT</name>
<feature type="chain" id="PRO_5022754217" description="Chromosome partition protein Smc" evidence="2">
    <location>
        <begin position="21"/>
        <end position="197"/>
    </location>
</feature>
<dbReference type="AlphaFoldDB" id="A0A5C1AQ70"/>
<keyword evidence="1" id="KW-0175">Coiled coil</keyword>
<accession>A0A5C1AQ70</accession>
<proteinExistence type="predicted"/>
<organism evidence="3 4">
    <name type="scientific">Limnoglobus roseus</name>
    <dbReference type="NCBI Taxonomy" id="2598579"/>
    <lineage>
        <taxon>Bacteria</taxon>
        <taxon>Pseudomonadati</taxon>
        <taxon>Planctomycetota</taxon>
        <taxon>Planctomycetia</taxon>
        <taxon>Gemmatales</taxon>
        <taxon>Gemmataceae</taxon>
        <taxon>Limnoglobus</taxon>
    </lineage>
</organism>
<protein>
    <recommendedName>
        <fullName evidence="5">Chromosome partition protein Smc</fullName>
    </recommendedName>
</protein>
<reference evidence="4" key="1">
    <citation type="submission" date="2019-08" db="EMBL/GenBank/DDBJ databases">
        <title>Limnoglobus roseus gen. nov., sp. nov., a novel freshwater planctomycete with a giant genome from the family Gemmataceae.</title>
        <authorList>
            <person name="Kulichevskaya I.S."/>
            <person name="Naumoff D.G."/>
            <person name="Miroshnikov K."/>
            <person name="Ivanova A."/>
            <person name="Philippov D.A."/>
            <person name="Hakobyan A."/>
            <person name="Rijpstra I.C."/>
            <person name="Sinninghe Damste J.S."/>
            <person name="Liesack W."/>
            <person name="Dedysh S.N."/>
        </authorList>
    </citation>
    <scope>NUCLEOTIDE SEQUENCE [LARGE SCALE GENOMIC DNA]</scope>
    <source>
        <strain evidence="4">PX52</strain>
    </source>
</reference>
<keyword evidence="2" id="KW-0732">Signal</keyword>
<evidence type="ECO:0008006" key="5">
    <source>
        <dbReference type="Google" id="ProtNLM"/>
    </source>
</evidence>
<dbReference type="KEGG" id="lrs:PX52LOC_07292"/>
<sequence>MKKIAMLAVALGLAVAGARATMDVPQVEAYREAALRAVERVQYGIEANPVPIVIALGTFLLTVVYHKAKGKSFRESVEVAATRVTILPAPAAQLPPAAPENVVLKRAQARATRSQLLADQVEIRTRIAKLPEAVVKAEKDACYAEKAVADLKRILGEKHKTRNTAVAKLEGLQTELATGERELAEIESELEKLAVVA</sequence>
<evidence type="ECO:0000256" key="1">
    <source>
        <dbReference type="SAM" id="Coils"/>
    </source>
</evidence>
<feature type="coiled-coil region" evidence="1">
    <location>
        <begin position="169"/>
        <end position="196"/>
    </location>
</feature>
<feature type="signal peptide" evidence="2">
    <location>
        <begin position="1"/>
        <end position="20"/>
    </location>
</feature>
<keyword evidence="4" id="KW-1185">Reference proteome</keyword>
<dbReference type="OrthoDB" id="9857428at2"/>
<gene>
    <name evidence="3" type="ORF">PX52LOC_07292</name>
</gene>
<dbReference type="RefSeq" id="WP_149114520.1">
    <property type="nucleotide sequence ID" value="NZ_CP042425.1"/>
</dbReference>
<evidence type="ECO:0000313" key="4">
    <source>
        <dbReference type="Proteomes" id="UP000324974"/>
    </source>
</evidence>